<accession>A0A2Z6TDX3</accession>
<dbReference type="Pfam" id="PF04650">
    <property type="entry name" value="YSIRK_signal"/>
    <property type="match status" value="1"/>
</dbReference>
<feature type="compositionally biased region" description="Polar residues" evidence="5">
    <location>
        <begin position="822"/>
        <end position="836"/>
    </location>
</feature>
<dbReference type="Pfam" id="PF00746">
    <property type="entry name" value="Gram_pos_anchor"/>
    <property type="match status" value="1"/>
</dbReference>
<evidence type="ECO:0000256" key="1">
    <source>
        <dbReference type="ARBA" id="ARBA00022512"/>
    </source>
</evidence>
<dbReference type="EMBL" id="BFBY01000008">
    <property type="protein sequence ID" value="GBG05195.1"/>
    <property type="molecule type" value="Genomic_DNA"/>
</dbReference>
<protein>
    <recommendedName>
        <fullName evidence="7">Gram-positive cocci surface proteins LPxTG domain-containing protein</fullName>
    </recommendedName>
</protein>
<feature type="region of interest" description="Disordered" evidence="5">
    <location>
        <begin position="725"/>
        <end position="836"/>
    </location>
</feature>
<evidence type="ECO:0000256" key="3">
    <source>
        <dbReference type="ARBA" id="ARBA00022729"/>
    </source>
</evidence>
<keyword evidence="3" id="KW-0732">Signal</keyword>
<evidence type="ECO:0000256" key="4">
    <source>
        <dbReference type="ARBA" id="ARBA00023088"/>
    </source>
</evidence>
<feature type="domain" description="Gram-positive cocci surface proteins LPxTG" evidence="7">
    <location>
        <begin position="867"/>
        <end position="899"/>
    </location>
</feature>
<keyword evidence="6" id="KW-1133">Transmembrane helix</keyword>
<keyword evidence="1" id="KW-0134">Cell wall</keyword>
<comment type="caution">
    <text evidence="8">The sequence shown here is derived from an EMBL/GenBank/DDBJ whole genome shotgun (WGS) entry which is preliminary data.</text>
</comment>
<evidence type="ECO:0000313" key="8">
    <source>
        <dbReference type="EMBL" id="GBG05195.1"/>
    </source>
</evidence>
<keyword evidence="2" id="KW-0964">Secreted</keyword>
<reference evidence="9" key="1">
    <citation type="submission" date="2018-03" db="EMBL/GenBank/DDBJ databases">
        <title>New taxa in the Lactobacillus gasseri group.</title>
        <authorList>
            <person name="Tanizawa Y."/>
            <person name="Tohno M."/>
            <person name="Endo A."/>
            <person name="Arita M."/>
        </authorList>
    </citation>
    <scope>NUCLEOTIDE SEQUENCE [LARGE SCALE GENOMIC DNA]</scope>
    <source>
        <strain evidence="9">DSM 24759</strain>
    </source>
</reference>
<feature type="compositionally biased region" description="Polar residues" evidence="5">
    <location>
        <begin position="775"/>
        <end position="787"/>
    </location>
</feature>
<dbReference type="Proteomes" id="UP000257317">
    <property type="component" value="Unassembled WGS sequence"/>
</dbReference>
<dbReference type="NCBIfam" id="TIGR01167">
    <property type="entry name" value="LPXTG_anchor"/>
    <property type="match status" value="1"/>
</dbReference>
<dbReference type="NCBIfam" id="TIGR01168">
    <property type="entry name" value="YSIRK_signal"/>
    <property type="match status" value="1"/>
</dbReference>
<evidence type="ECO:0000259" key="7">
    <source>
        <dbReference type="PROSITE" id="PS50847"/>
    </source>
</evidence>
<dbReference type="RefSeq" id="WP_117118524.1">
    <property type="nucleotide sequence ID" value="NZ_BFBY01000008.1"/>
</dbReference>
<evidence type="ECO:0000256" key="5">
    <source>
        <dbReference type="SAM" id="MobiDB-lite"/>
    </source>
</evidence>
<feature type="transmembrane region" description="Helical" evidence="6">
    <location>
        <begin position="877"/>
        <end position="894"/>
    </location>
</feature>
<dbReference type="PROSITE" id="PS50847">
    <property type="entry name" value="GRAM_POS_ANCHORING"/>
    <property type="match status" value="1"/>
</dbReference>
<gene>
    <name evidence="8" type="ORF">LrDSM24759_11090</name>
</gene>
<feature type="compositionally biased region" description="Polar residues" evidence="5">
    <location>
        <begin position="73"/>
        <end position="108"/>
    </location>
</feature>
<dbReference type="AlphaFoldDB" id="A0A2Z6TDX3"/>
<dbReference type="InterPro" id="IPR019931">
    <property type="entry name" value="LPXTG_anchor"/>
</dbReference>
<keyword evidence="6" id="KW-0472">Membrane</keyword>
<dbReference type="OrthoDB" id="2296576at2"/>
<keyword evidence="9" id="KW-1185">Reference proteome</keyword>
<feature type="compositionally biased region" description="Polar residues" evidence="5">
    <location>
        <begin position="801"/>
        <end position="815"/>
    </location>
</feature>
<name>A0A2Z6TDX3_9LACO</name>
<evidence type="ECO:0000313" key="9">
    <source>
        <dbReference type="Proteomes" id="UP000257317"/>
    </source>
</evidence>
<feature type="region of interest" description="Disordered" evidence="5">
    <location>
        <begin position="51"/>
        <end position="112"/>
    </location>
</feature>
<evidence type="ECO:0000256" key="6">
    <source>
        <dbReference type="SAM" id="Phobius"/>
    </source>
</evidence>
<sequence>MLSKNNMSSKLKNATNQKQRFSIRKLSVGAASVLIGLTFMGVSNNKVEAATSEKAAVTSTNTTQQDEEKSPTPAIQTHKPQVASNASTTQSNSDLNAAQVPNTPSNKAVENAPAVKGVGANSQGEQISNIHSTISITATNKYTDQTSSSSANTVQVNEPTAEDLDMVLTLNNDTDQEQQINTAYPNNSYALPAWNGTGAQIVVDPSRVKVVNGEVTFGGNYTDSNVSIGSWDYATSNSTSSGFNGSPETKAIIAKNPELIGGFSTTGTLKAKETVTIIVPLKVVDTQKQVIGRVERQFGQAITIQASPENFRDANDYTDTNLTVDGLTDGNISNLAENNGELTVSGQITNNGFISHDESLVFNLSSVGSTDNHKVQTVLDHDKAINLDWNNASNDNISYYVNGTYKTAAQMTDSDWNHVTQIKVNASLQSGQTGKVTIPVKLSNLDQIETDLQNVSDMGPSNNRLNTISLSATSDNSGLKVTNGAVSYYSELPAYAAMKAIEDEINGKGSITPKYLVIDKDGNFNYVPISDISIPQLGKDDFTYVNIGHKDPSSTLFTDGYYTIKLDKIFNAAKDKGFSVNITNNDGQEATWPTYYYQAFSANKADKIDLYTQLQQIFNTKDLTLMAGDSWNSNDSLISANVNFYTLNFSDYFGTAYDGNKDLKATGDYTYDLYDAKGNQIDKDVPVGQNVPTLAMGTYKVVYHYQINKDEVVSKTATIIVNGNTSGDPLIQPDKPEFQGGVAGTPLAQPDKPEFKGGVAGIPLTQPDLPKYTGPISNPGDSETQPESPVAPLPQEPEAPTDNNNVPSEPATNEDTVAPHPTKNTDTQESAVKTSPEVTAPVHATKLAITSHHAQVTNNNQKKENTLPQTGEHKNNLAIAGLLAIGLGILGLAVRRRKN</sequence>
<organism evidence="8 9">
    <name type="scientific">Lactobacillus rodentium</name>
    <dbReference type="NCBI Taxonomy" id="947835"/>
    <lineage>
        <taxon>Bacteria</taxon>
        <taxon>Bacillati</taxon>
        <taxon>Bacillota</taxon>
        <taxon>Bacilli</taxon>
        <taxon>Lactobacillales</taxon>
        <taxon>Lactobacillaceae</taxon>
        <taxon>Lactobacillus</taxon>
    </lineage>
</organism>
<dbReference type="InterPro" id="IPR005877">
    <property type="entry name" value="YSIRK_signal_dom"/>
</dbReference>
<evidence type="ECO:0000256" key="2">
    <source>
        <dbReference type="ARBA" id="ARBA00022525"/>
    </source>
</evidence>
<keyword evidence="4" id="KW-0572">Peptidoglycan-anchor</keyword>
<proteinExistence type="predicted"/>
<keyword evidence="6" id="KW-0812">Transmembrane</keyword>